<proteinExistence type="predicted"/>
<dbReference type="EMBL" id="HBEF01008420">
    <property type="protein sequence ID" value="CAD8333186.1"/>
    <property type="molecule type" value="Transcribed_RNA"/>
</dbReference>
<feature type="region of interest" description="Disordered" evidence="1">
    <location>
        <begin position="85"/>
        <end position="110"/>
    </location>
</feature>
<feature type="compositionally biased region" description="Basic and acidic residues" evidence="1">
    <location>
        <begin position="91"/>
        <end position="110"/>
    </location>
</feature>
<sequence length="110" mass="12157">MEGGNDNPESGAVGGASDTNANLGDHSSNNNNTDDVNIERHRNFQKHTFSLSFITHSHLTTQHHTTPNDTERIGPSTPILLTTNLSTTKLQPKDEQSRREGDRLNLTRQP</sequence>
<evidence type="ECO:0000256" key="1">
    <source>
        <dbReference type="SAM" id="MobiDB-lite"/>
    </source>
</evidence>
<accession>A0A7R9WRN6</accession>
<protein>
    <submittedName>
        <fullName evidence="2">Uncharacterized protein</fullName>
    </submittedName>
</protein>
<organism evidence="2">
    <name type="scientific">Craspedostauros australis</name>
    <dbReference type="NCBI Taxonomy" id="1486917"/>
    <lineage>
        <taxon>Eukaryota</taxon>
        <taxon>Sar</taxon>
        <taxon>Stramenopiles</taxon>
        <taxon>Ochrophyta</taxon>
        <taxon>Bacillariophyta</taxon>
        <taxon>Bacillariophyceae</taxon>
        <taxon>Bacillariophycidae</taxon>
        <taxon>Naviculales</taxon>
        <taxon>Naviculaceae</taxon>
        <taxon>Craspedostauros</taxon>
    </lineage>
</organism>
<feature type="compositionally biased region" description="Polar residues" evidence="1">
    <location>
        <begin position="17"/>
        <end position="35"/>
    </location>
</feature>
<gene>
    <name evidence="2" type="ORF">CAUS1442_LOCUS5287</name>
</gene>
<dbReference type="AlphaFoldDB" id="A0A7R9WRN6"/>
<feature type="region of interest" description="Disordered" evidence="1">
    <location>
        <begin position="1"/>
        <end position="41"/>
    </location>
</feature>
<reference evidence="2" key="1">
    <citation type="submission" date="2021-01" db="EMBL/GenBank/DDBJ databases">
        <authorList>
            <person name="Corre E."/>
            <person name="Pelletier E."/>
            <person name="Niang G."/>
            <person name="Scheremetjew M."/>
            <person name="Finn R."/>
            <person name="Kale V."/>
            <person name="Holt S."/>
            <person name="Cochrane G."/>
            <person name="Meng A."/>
            <person name="Brown T."/>
            <person name="Cohen L."/>
        </authorList>
    </citation>
    <scope>NUCLEOTIDE SEQUENCE</scope>
    <source>
        <strain evidence="2">CCMP3328</strain>
    </source>
</reference>
<evidence type="ECO:0000313" key="2">
    <source>
        <dbReference type="EMBL" id="CAD8333186.1"/>
    </source>
</evidence>
<name>A0A7R9WRN6_9STRA</name>